<accession>A0A8T0W7N9</accession>
<dbReference type="Proteomes" id="UP000823388">
    <property type="component" value="Chromosome 2K"/>
</dbReference>
<feature type="compositionally biased region" description="Low complexity" evidence="1">
    <location>
        <begin position="51"/>
        <end position="63"/>
    </location>
</feature>
<keyword evidence="3" id="KW-1185">Reference proteome</keyword>
<proteinExistence type="predicted"/>
<feature type="compositionally biased region" description="Pro residues" evidence="1">
    <location>
        <begin position="144"/>
        <end position="155"/>
    </location>
</feature>
<feature type="region of interest" description="Disordered" evidence="1">
    <location>
        <begin position="138"/>
        <end position="165"/>
    </location>
</feature>
<feature type="region of interest" description="Disordered" evidence="1">
    <location>
        <begin position="51"/>
        <end position="90"/>
    </location>
</feature>
<organism evidence="2 3">
    <name type="scientific">Panicum virgatum</name>
    <name type="common">Blackwell switchgrass</name>
    <dbReference type="NCBI Taxonomy" id="38727"/>
    <lineage>
        <taxon>Eukaryota</taxon>
        <taxon>Viridiplantae</taxon>
        <taxon>Streptophyta</taxon>
        <taxon>Embryophyta</taxon>
        <taxon>Tracheophyta</taxon>
        <taxon>Spermatophyta</taxon>
        <taxon>Magnoliopsida</taxon>
        <taxon>Liliopsida</taxon>
        <taxon>Poales</taxon>
        <taxon>Poaceae</taxon>
        <taxon>PACMAD clade</taxon>
        <taxon>Panicoideae</taxon>
        <taxon>Panicodae</taxon>
        <taxon>Paniceae</taxon>
        <taxon>Panicinae</taxon>
        <taxon>Panicum</taxon>
        <taxon>Panicum sect. Hiantes</taxon>
    </lineage>
</organism>
<reference evidence="2" key="1">
    <citation type="submission" date="2020-05" db="EMBL/GenBank/DDBJ databases">
        <title>WGS assembly of Panicum virgatum.</title>
        <authorList>
            <person name="Lovell J.T."/>
            <person name="Jenkins J."/>
            <person name="Shu S."/>
            <person name="Juenger T.E."/>
            <person name="Schmutz J."/>
        </authorList>
    </citation>
    <scope>NUCLEOTIDE SEQUENCE</scope>
    <source>
        <strain evidence="2">AP13</strain>
    </source>
</reference>
<dbReference type="AlphaFoldDB" id="A0A8T0W7N9"/>
<sequence>MIALSHRSTMADPPMYAQRDRTAPSSIFVSATALPLLILRLRRLPCAPPSLRLPHAVPSSPSARPSPPPTNPRRDLDRRHAAASGRRHHLHARVWSACRNSSASPNFSVVAPSRAPPLPPLRQRLEHLPQLQCLPYGPALPRGLRPPPTLAPPPQTSDSATDGASPLRRRLHACVQIPHSGSSPTAWVKTPSPPICFVDEDEEMAKRLSTSTWRKKPPKYMASNWFTRSTQERQKHYELLI</sequence>
<comment type="caution">
    <text evidence="2">The sequence shown here is derived from an EMBL/GenBank/DDBJ whole genome shotgun (WGS) entry which is preliminary data.</text>
</comment>
<evidence type="ECO:0000313" key="2">
    <source>
        <dbReference type="EMBL" id="KAG2643445.1"/>
    </source>
</evidence>
<evidence type="ECO:0000256" key="1">
    <source>
        <dbReference type="SAM" id="MobiDB-lite"/>
    </source>
</evidence>
<dbReference type="EMBL" id="CM029039">
    <property type="protein sequence ID" value="KAG2643445.1"/>
    <property type="molecule type" value="Genomic_DNA"/>
</dbReference>
<name>A0A8T0W7N9_PANVG</name>
<gene>
    <name evidence="2" type="ORF">PVAP13_2KG304700</name>
</gene>
<protein>
    <submittedName>
        <fullName evidence="2">Uncharacterized protein</fullName>
    </submittedName>
</protein>
<evidence type="ECO:0000313" key="3">
    <source>
        <dbReference type="Proteomes" id="UP000823388"/>
    </source>
</evidence>